<organism evidence="8 9">
    <name type="scientific">Hypsizygus marmoreus</name>
    <name type="common">White beech mushroom</name>
    <name type="synonym">Agaricus marmoreus</name>
    <dbReference type="NCBI Taxonomy" id="39966"/>
    <lineage>
        <taxon>Eukaryota</taxon>
        <taxon>Fungi</taxon>
        <taxon>Dikarya</taxon>
        <taxon>Basidiomycota</taxon>
        <taxon>Agaricomycotina</taxon>
        <taxon>Agaricomycetes</taxon>
        <taxon>Agaricomycetidae</taxon>
        <taxon>Agaricales</taxon>
        <taxon>Tricholomatineae</taxon>
        <taxon>Lyophyllaceae</taxon>
        <taxon>Hypsizygus</taxon>
    </lineage>
</organism>
<dbReference type="PANTHER" id="PTHR13140">
    <property type="entry name" value="MYOSIN"/>
    <property type="match status" value="1"/>
</dbReference>
<dbReference type="Gene3D" id="3.40.850.10">
    <property type="entry name" value="Kinesin motor domain"/>
    <property type="match status" value="1"/>
</dbReference>
<evidence type="ECO:0000256" key="1">
    <source>
        <dbReference type="ARBA" id="ARBA00022741"/>
    </source>
</evidence>
<comment type="similarity">
    <text evidence="6">Belongs to the TRAFAC class myosin-kinesin ATPase superfamily. Myosin family.</text>
</comment>
<dbReference type="InParanoid" id="A0A369J0I3"/>
<evidence type="ECO:0000313" key="8">
    <source>
        <dbReference type="EMBL" id="RDB15511.1"/>
    </source>
</evidence>
<evidence type="ECO:0000259" key="7">
    <source>
        <dbReference type="PROSITE" id="PS51456"/>
    </source>
</evidence>
<keyword evidence="4 6" id="KW-0505">Motor protein</keyword>
<protein>
    <recommendedName>
        <fullName evidence="7">Myosin motor domain-containing protein</fullName>
    </recommendedName>
</protein>
<dbReference type="AlphaFoldDB" id="A0A369J0I3"/>
<evidence type="ECO:0000256" key="3">
    <source>
        <dbReference type="ARBA" id="ARBA00023123"/>
    </source>
</evidence>
<dbReference type="STRING" id="39966.A0A369J0I3"/>
<dbReference type="InterPro" id="IPR001609">
    <property type="entry name" value="Myosin_head_motor_dom-like"/>
</dbReference>
<keyword evidence="2 6" id="KW-0067">ATP-binding</keyword>
<gene>
    <name evidence="8" type="ORF">Hypma_004168</name>
</gene>
<accession>A0A369J0I3</accession>
<dbReference type="GO" id="GO:0007015">
    <property type="term" value="P:actin filament organization"/>
    <property type="evidence" value="ECO:0007669"/>
    <property type="project" value="TreeGrafter"/>
</dbReference>
<name>A0A369J0I3_HYPMA</name>
<evidence type="ECO:0000256" key="6">
    <source>
        <dbReference type="PROSITE-ProRule" id="PRU00782"/>
    </source>
</evidence>
<dbReference type="OrthoDB" id="3038356at2759"/>
<dbReference type="InterPro" id="IPR027417">
    <property type="entry name" value="P-loop_NTPase"/>
</dbReference>
<feature type="domain" description="Myosin motor" evidence="7">
    <location>
        <begin position="1"/>
        <end position="86"/>
    </location>
</feature>
<reference evidence="8" key="1">
    <citation type="submission" date="2018-04" db="EMBL/GenBank/DDBJ databases">
        <title>Whole genome sequencing of Hypsizygus marmoreus.</title>
        <authorList>
            <person name="Choi I.-G."/>
            <person name="Min B."/>
            <person name="Kim J.-G."/>
            <person name="Kim S."/>
            <person name="Oh Y.-L."/>
            <person name="Kong W.-S."/>
            <person name="Park H."/>
            <person name="Jeong J."/>
            <person name="Song E.-S."/>
        </authorList>
    </citation>
    <scope>NUCLEOTIDE SEQUENCE [LARGE SCALE GENOMIC DNA]</scope>
    <source>
        <strain evidence="8">51987-8</strain>
    </source>
</reference>
<evidence type="ECO:0000256" key="4">
    <source>
        <dbReference type="ARBA" id="ARBA00023175"/>
    </source>
</evidence>
<keyword evidence="3 6" id="KW-0518">Myosin</keyword>
<dbReference type="SUPFAM" id="SSF52540">
    <property type="entry name" value="P-loop containing nucleoside triphosphate hydrolases"/>
    <property type="match status" value="1"/>
</dbReference>
<dbReference type="GO" id="GO:0051015">
    <property type="term" value="F:actin filament binding"/>
    <property type="evidence" value="ECO:0007669"/>
    <property type="project" value="TreeGrafter"/>
</dbReference>
<feature type="binding site" evidence="6">
    <location>
        <begin position="77"/>
        <end position="84"/>
    </location>
    <ligand>
        <name>ATP</name>
        <dbReference type="ChEBI" id="CHEBI:30616"/>
    </ligand>
</feature>
<comment type="caution">
    <text evidence="6">Lacks conserved residue(s) required for the propagation of feature annotation.</text>
</comment>
<sequence>MITINNYMSVGLSEYVALNPHKYVSSNSDSIMHKYAAEYRDTSEHKQPLPPHIFQLANNAYYHMKRTTQDQSIVFSGEMGSGKSEN</sequence>
<evidence type="ECO:0000256" key="2">
    <source>
        <dbReference type="ARBA" id="ARBA00022840"/>
    </source>
</evidence>
<dbReference type="PROSITE" id="PS51456">
    <property type="entry name" value="MYOSIN_MOTOR"/>
    <property type="match status" value="1"/>
</dbReference>
<keyword evidence="5 6" id="KW-0009">Actin-binding</keyword>
<proteinExistence type="inferred from homology"/>
<comment type="caution">
    <text evidence="8">The sequence shown here is derived from an EMBL/GenBank/DDBJ whole genome shotgun (WGS) entry which is preliminary data.</text>
</comment>
<dbReference type="PANTHER" id="PTHR13140:SF550">
    <property type="entry name" value="MYOSIN-IIIB ISOFORM X1"/>
    <property type="match status" value="1"/>
</dbReference>
<evidence type="ECO:0000313" key="9">
    <source>
        <dbReference type="Proteomes" id="UP000076154"/>
    </source>
</evidence>
<dbReference type="GO" id="GO:0000146">
    <property type="term" value="F:microfilament motor activity"/>
    <property type="evidence" value="ECO:0007669"/>
    <property type="project" value="TreeGrafter"/>
</dbReference>
<keyword evidence="1 6" id="KW-0547">Nucleotide-binding</keyword>
<keyword evidence="9" id="KW-1185">Reference proteome</keyword>
<dbReference type="GO" id="GO:0016459">
    <property type="term" value="C:myosin complex"/>
    <property type="evidence" value="ECO:0007669"/>
    <property type="project" value="UniProtKB-KW"/>
</dbReference>
<dbReference type="GO" id="GO:0016020">
    <property type="term" value="C:membrane"/>
    <property type="evidence" value="ECO:0007669"/>
    <property type="project" value="TreeGrafter"/>
</dbReference>
<evidence type="ECO:0000256" key="5">
    <source>
        <dbReference type="ARBA" id="ARBA00023203"/>
    </source>
</evidence>
<dbReference type="EMBL" id="LUEZ02000158">
    <property type="protein sequence ID" value="RDB15511.1"/>
    <property type="molecule type" value="Genomic_DNA"/>
</dbReference>
<dbReference type="InterPro" id="IPR036961">
    <property type="entry name" value="Kinesin_motor_dom_sf"/>
</dbReference>
<dbReference type="Proteomes" id="UP000076154">
    <property type="component" value="Unassembled WGS sequence"/>
</dbReference>
<dbReference type="Pfam" id="PF00063">
    <property type="entry name" value="Myosin_head"/>
    <property type="match status" value="1"/>
</dbReference>
<dbReference type="GO" id="GO:0005524">
    <property type="term" value="F:ATP binding"/>
    <property type="evidence" value="ECO:0007669"/>
    <property type="project" value="UniProtKB-UniRule"/>
</dbReference>
<dbReference type="GO" id="GO:0005737">
    <property type="term" value="C:cytoplasm"/>
    <property type="evidence" value="ECO:0007669"/>
    <property type="project" value="TreeGrafter"/>
</dbReference>